<evidence type="ECO:0000313" key="1">
    <source>
        <dbReference type="EMBL" id="RCW46568.1"/>
    </source>
</evidence>
<reference evidence="1 2" key="1">
    <citation type="submission" date="2018-07" db="EMBL/GenBank/DDBJ databases">
        <title>Genomic Encyclopedia of Type Strains, Phase III (KMG-III): the genomes of soil and plant-associated and newly described type strains.</title>
        <authorList>
            <person name="Whitman W."/>
        </authorList>
    </citation>
    <scope>NUCLEOTIDE SEQUENCE [LARGE SCALE GENOMIC DNA]</scope>
    <source>
        <strain evidence="1 2">CECT 7506</strain>
    </source>
</reference>
<keyword evidence="2" id="KW-1185">Reference proteome</keyword>
<gene>
    <name evidence="1" type="ORF">DFP97_109215</name>
</gene>
<name>A0A368W1N6_9BACL</name>
<protein>
    <submittedName>
        <fullName evidence="1">Uncharacterized protein</fullName>
    </submittedName>
</protein>
<proteinExistence type="predicted"/>
<comment type="caution">
    <text evidence="1">The sequence shown here is derived from an EMBL/GenBank/DDBJ whole genome shotgun (WGS) entry which is preliminary data.</text>
</comment>
<dbReference type="Proteomes" id="UP000252415">
    <property type="component" value="Unassembled WGS sequence"/>
</dbReference>
<sequence>MLRRCRLGETIRNRLENKHFSVKLCKHVLLVKEGMLFFDIISHNSTQKY</sequence>
<dbReference type="EMBL" id="QPJD01000009">
    <property type="protein sequence ID" value="RCW46568.1"/>
    <property type="molecule type" value="Genomic_DNA"/>
</dbReference>
<accession>A0A368W1N6</accession>
<dbReference type="AlphaFoldDB" id="A0A368W1N6"/>
<evidence type="ECO:0000313" key="2">
    <source>
        <dbReference type="Proteomes" id="UP000252415"/>
    </source>
</evidence>
<organism evidence="1 2">
    <name type="scientific">Paenibacillus prosopidis</name>
    <dbReference type="NCBI Taxonomy" id="630520"/>
    <lineage>
        <taxon>Bacteria</taxon>
        <taxon>Bacillati</taxon>
        <taxon>Bacillota</taxon>
        <taxon>Bacilli</taxon>
        <taxon>Bacillales</taxon>
        <taxon>Paenibacillaceae</taxon>
        <taxon>Paenibacillus</taxon>
    </lineage>
</organism>